<evidence type="ECO:0000313" key="4">
    <source>
        <dbReference type="RefSeq" id="XP_020857611.1"/>
    </source>
</evidence>
<evidence type="ECO:0000256" key="1">
    <source>
        <dbReference type="SAM" id="MobiDB-lite"/>
    </source>
</evidence>
<evidence type="ECO:0000313" key="3">
    <source>
        <dbReference type="Proteomes" id="UP000515140"/>
    </source>
</evidence>
<feature type="region of interest" description="Disordered" evidence="1">
    <location>
        <begin position="1"/>
        <end position="29"/>
    </location>
</feature>
<sequence length="97" mass="10382">MAKGRVGERAEEVAAAPAGPRDPPDQALGDSLEVKANAEAGSARMSLLILVSIFLSAASVMFLVYKNFPQLSDALDLAPPSVTCFRIWLGDQWYTSI</sequence>
<feature type="transmembrane region" description="Helical" evidence="2">
    <location>
        <begin position="45"/>
        <end position="65"/>
    </location>
</feature>
<protein>
    <submittedName>
        <fullName evidence="4">Transmembrane protein 41B isoform X2</fullName>
    </submittedName>
</protein>
<organism evidence="3 4">
    <name type="scientific">Phascolarctos cinereus</name>
    <name type="common">Koala</name>
    <dbReference type="NCBI Taxonomy" id="38626"/>
    <lineage>
        <taxon>Eukaryota</taxon>
        <taxon>Metazoa</taxon>
        <taxon>Chordata</taxon>
        <taxon>Craniata</taxon>
        <taxon>Vertebrata</taxon>
        <taxon>Euteleostomi</taxon>
        <taxon>Mammalia</taxon>
        <taxon>Metatheria</taxon>
        <taxon>Diprotodontia</taxon>
        <taxon>Phascolarctidae</taxon>
        <taxon>Phascolarctos</taxon>
    </lineage>
</organism>
<dbReference type="CTD" id="440026"/>
<keyword evidence="3" id="KW-1185">Reference proteome</keyword>
<evidence type="ECO:0000256" key="2">
    <source>
        <dbReference type="SAM" id="Phobius"/>
    </source>
</evidence>
<feature type="compositionally biased region" description="Basic and acidic residues" evidence="1">
    <location>
        <begin position="1"/>
        <end position="12"/>
    </location>
</feature>
<gene>
    <name evidence="4" type="primary">TMEM41B</name>
</gene>
<keyword evidence="2" id="KW-0472">Membrane</keyword>
<dbReference type="RefSeq" id="XP_020857611.1">
    <property type="nucleotide sequence ID" value="XM_021001952.1"/>
</dbReference>
<proteinExistence type="predicted"/>
<accession>A0A6P5LNU3</accession>
<dbReference type="Proteomes" id="UP000515140">
    <property type="component" value="Unplaced"/>
</dbReference>
<keyword evidence="2 4" id="KW-0812">Transmembrane</keyword>
<reference evidence="4" key="1">
    <citation type="submission" date="2025-08" db="UniProtKB">
        <authorList>
            <consortium name="RefSeq"/>
        </authorList>
    </citation>
    <scope>IDENTIFICATION</scope>
    <source>
        <tissue evidence="4">Spleen</tissue>
    </source>
</reference>
<keyword evidence="2" id="KW-1133">Transmembrane helix</keyword>
<name>A0A6P5LNU3_PHACI</name>
<dbReference type="GeneID" id="110218938"/>
<dbReference type="AlphaFoldDB" id="A0A6P5LNU3"/>